<keyword evidence="8" id="KW-1185">Reference proteome</keyword>
<dbReference type="InterPro" id="IPR036291">
    <property type="entry name" value="NAD(P)-bd_dom_sf"/>
</dbReference>
<dbReference type="SUPFAM" id="SSF51735">
    <property type="entry name" value="NAD(P)-binding Rossmann-fold domains"/>
    <property type="match status" value="1"/>
</dbReference>
<protein>
    <submittedName>
        <fullName evidence="7">Zinc-binding dehydrogenase</fullName>
    </submittedName>
</protein>
<dbReference type="PANTHER" id="PTHR43401">
    <property type="entry name" value="L-THREONINE 3-DEHYDROGENASE"/>
    <property type="match status" value="1"/>
</dbReference>
<dbReference type="InterPro" id="IPR013154">
    <property type="entry name" value="ADH-like_N"/>
</dbReference>
<dbReference type="InterPro" id="IPR020843">
    <property type="entry name" value="ER"/>
</dbReference>
<proteinExistence type="inferred from homology"/>
<comment type="similarity">
    <text evidence="5">Belongs to the zinc-containing alcohol dehydrogenase family.</text>
</comment>
<evidence type="ECO:0000256" key="3">
    <source>
        <dbReference type="ARBA" id="ARBA00022833"/>
    </source>
</evidence>
<comment type="caution">
    <text evidence="7">The sequence shown here is derived from an EMBL/GenBank/DDBJ whole genome shotgun (WGS) entry which is preliminary data.</text>
</comment>
<evidence type="ECO:0000256" key="5">
    <source>
        <dbReference type="RuleBase" id="RU361277"/>
    </source>
</evidence>
<dbReference type="InterPro" id="IPR011032">
    <property type="entry name" value="GroES-like_sf"/>
</dbReference>
<sequence length="352" mass="37060">MTLPSTMRGVRLPGSSTVEHVTVAVPEPGPGQVLLRMRASSICGSDIRAIYREHLGVGAEAYQGVVAGHEPCGEVVEAGPGARRLSPGDRVVVYHISGCGQCEECRRGYPVGCSSDHRAAHGWQRDGGHADYLLAEESSCLLLPEPLTFVDGALVSCGFGTAFEGLLRGRVSGRDTLLVTGLGPVGLAAAMLGRHLGAARVIGMDPVASRVELAQSLDLLDVAVADPADLAEALGSATGGRGCEVTIDCSGHPDARLAALRHTRHWGRCVLVGEGGTMTMDVSPLLIHPQVSVHGSWVSSVQHMAELLELLVRWGEHPGRIVTHRYPLSEAGTAYEVADRGQAGKVCIVWED</sequence>
<dbReference type="Gene3D" id="3.90.180.10">
    <property type="entry name" value="Medium-chain alcohol dehydrogenases, catalytic domain"/>
    <property type="match status" value="1"/>
</dbReference>
<keyword evidence="2 5" id="KW-0479">Metal-binding</keyword>
<dbReference type="InterPro" id="IPR013149">
    <property type="entry name" value="ADH-like_C"/>
</dbReference>
<dbReference type="InterPro" id="IPR002328">
    <property type="entry name" value="ADH_Zn_CS"/>
</dbReference>
<evidence type="ECO:0000256" key="4">
    <source>
        <dbReference type="ARBA" id="ARBA00023002"/>
    </source>
</evidence>
<dbReference type="SUPFAM" id="SSF50129">
    <property type="entry name" value="GroES-like"/>
    <property type="match status" value="1"/>
</dbReference>
<evidence type="ECO:0000259" key="6">
    <source>
        <dbReference type="SMART" id="SM00829"/>
    </source>
</evidence>
<keyword evidence="3 5" id="KW-0862">Zinc</keyword>
<dbReference type="Proteomes" id="UP001589613">
    <property type="component" value="Unassembled WGS sequence"/>
</dbReference>
<evidence type="ECO:0000256" key="1">
    <source>
        <dbReference type="ARBA" id="ARBA00001947"/>
    </source>
</evidence>
<accession>A0ABV5V622</accession>
<dbReference type="PANTHER" id="PTHR43401:SF2">
    <property type="entry name" value="L-THREONINE 3-DEHYDROGENASE"/>
    <property type="match status" value="1"/>
</dbReference>
<name>A0ABV5V622_9MICO</name>
<evidence type="ECO:0000313" key="8">
    <source>
        <dbReference type="Proteomes" id="UP001589613"/>
    </source>
</evidence>
<evidence type="ECO:0000256" key="2">
    <source>
        <dbReference type="ARBA" id="ARBA00022723"/>
    </source>
</evidence>
<dbReference type="Pfam" id="PF00107">
    <property type="entry name" value="ADH_zinc_N"/>
    <property type="match status" value="1"/>
</dbReference>
<dbReference type="Pfam" id="PF08240">
    <property type="entry name" value="ADH_N"/>
    <property type="match status" value="1"/>
</dbReference>
<dbReference type="CDD" id="cd08239">
    <property type="entry name" value="THR_DH_like"/>
    <property type="match status" value="1"/>
</dbReference>
<dbReference type="InterPro" id="IPR050129">
    <property type="entry name" value="Zn_alcohol_dh"/>
</dbReference>
<keyword evidence="4" id="KW-0560">Oxidoreductase</keyword>
<dbReference type="EMBL" id="JBHMAX010000028">
    <property type="protein sequence ID" value="MFB9733263.1"/>
    <property type="molecule type" value="Genomic_DNA"/>
</dbReference>
<dbReference type="SMART" id="SM00829">
    <property type="entry name" value="PKS_ER"/>
    <property type="match status" value="1"/>
</dbReference>
<feature type="domain" description="Enoyl reductase (ER)" evidence="6">
    <location>
        <begin position="14"/>
        <end position="348"/>
    </location>
</feature>
<dbReference type="PROSITE" id="PS00059">
    <property type="entry name" value="ADH_ZINC"/>
    <property type="match status" value="1"/>
</dbReference>
<comment type="cofactor">
    <cofactor evidence="1 5">
        <name>Zn(2+)</name>
        <dbReference type="ChEBI" id="CHEBI:29105"/>
    </cofactor>
</comment>
<evidence type="ECO:0000313" key="7">
    <source>
        <dbReference type="EMBL" id="MFB9733263.1"/>
    </source>
</evidence>
<organism evidence="7 8">
    <name type="scientific">Ornithinimicrobium kibberense</name>
    <dbReference type="NCBI Taxonomy" id="282060"/>
    <lineage>
        <taxon>Bacteria</taxon>
        <taxon>Bacillati</taxon>
        <taxon>Actinomycetota</taxon>
        <taxon>Actinomycetes</taxon>
        <taxon>Micrococcales</taxon>
        <taxon>Ornithinimicrobiaceae</taxon>
        <taxon>Ornithinimicrobium</taxon>
    </lineage>
</organism>
<reference evidence="7 8" key="1">
    <citation type="submission" date="2024-09" db="EMBL/GenBank/DDBJ databases">
        <authorList>
            <person name="Sun Q."/>
            <person name="Mori K."/>
        </authorList>
    </citation>
    <scope>NUCLEOTIDE SEQUENCE [LARGE SCALE GENOMIC DNA]</scope>
    <source>
        <strain evidence="7 8">JCM 12763</strain>
    </source>
</reference>
<dbReference type="RefSeq" id="WP_202876640.1">
    <property type="nucleotide sequence ID" value="NZ_JBHMAX010000028.1"/>
</dbReference>
<gene>
    <name evidence="7" type="ORF">ACFFN0_14540</name>
</gene>